<dbReference type="CDD" id="cd05466">
    <property type="entry name" value="PBP2_LTTR_substrate"/>
    <property type="match status" value="1"/>
</dbReference>
<evidence type="ECO:0000313" key="7">
    <source>
        <dbReference type="EMBL" id="MDK7390262.1"/>
    </source>
</evidence>
<proteinExistence type="inferred from homology"/>
<sequence>MTITQLQVLIKTVELGSFTKAARVLNMTQPAVSHAISSIESELGVTILIRDKRKGLLVTDVGNRILVHIREILSSVEKIEQEVAMEKGHEVGTIRIGSFPSASAHFLPKMINHFKEKYPNLEVVLCEGTIKEVEDWLVSRVVDIGIVILPNKEMEIVPLTKGKMVVILREDHPLCKKEAITIRDLENEPIILCKGGYEPPIIDMFKQSNVPLRAEYVISTVTTALNMIQEGLGIAILAELSLTNLPKNVQTRELEPQVWREIALAVPSLKDSSIAVQLFIEEFQALFAE</sequence>
<dbReference type="Proteomes" id="UP001174229">
    <property type="component" value="Unassembled WGS sequence"/>
</dbReference>
<name>A0AAP4CKJ6_9BACI</name>
<reference evidence="7" key="1">
    <citation type="submission" date="2022-11" db="EMBL/GenBank/DDBJ databases">
        <title>WGS-based characterization of Bacillus cereus isolated from food &amp; feed additives.</title>
        <authorList>
            <person name="Bogaerts B."/>
            <person name="Fraiture M.-A."/>
            <person name="Roosens N.H.C."/>
            <person name="De Keersmaecker S.C.J."/>
            <person name="Vanneste K."/>
        </authorList>
    </citation>
    <scope>NUCLEOTIDE SEQUENCE</scope>
    <source>
        <strain evidence="7">74.2</strain>
    </source>
</reference>
<dbReference type="PRINTS" id="PR00039">
    <property type="entry name" value="HTHLYSR"/>
</dbReference>
<dbReference type="PROSITE" id="PS50931">
    <property type="entry name" value="HTH_LYSR"/>
    <property type="match status" value="1"/>
</dbReference>
<comment type="similarity">
    <text evidence="1">Belongs to the LysR transcriptional regulatory family.</text>
</comment>
<evidence type="ECO:0000259" key="6">
    <source>
        <dbReference type="PROSITE" id="PS50931"/>
    </source>
</evidence>
<dbReference type="PANTHER" id="PTHR30419">
    <property type="entry name" value="HTH-TYPE TRANSCRIPTIONAL REGULATOR YBHD"/>
    <property type="match status" value="1"/>
</dbReference>
<dbReference type="SUPFAM" id="SSF53850">
    <property type="entry name" value="Periplasmic binding protein-like II"/>
    <property type="match status" value="1"/>
</dbReference>
<evidence type="ECO:0000256" key="3">
    <source>
        <dbReference type="ARBA" id="ARBA00023015"/>
    </source>
</evidence>
<dbReference type="Gene3D" id="1.10.10.10">
    <property type="entry name" value="Winged helix-like DNA-binding domain superfamily/Winged helix DNA-binding domain"/>
    <property type="match status" value="1"/>
</dbReference>
<dbReference type="Pfam" id="PF00126">
    <property type="entry name" value="HTH_1"/>
    <property type="match status" value="1"/>
</dbReference>
<feature type="domain" description="HTH lysR-type" evidence="6">
    <location>
        <begin position="1"/>
        <end position="59"/>
    </location>
</feature>
<dbReference type="EMBL" id="JAPNPE010000001">
    <property type="protein sequence ID" value="MDK7390262.1"/>
    <property type="molecule type" value="Genomic_DNA"/>
</dbReference>
<dbReference type="InterPro" id="IPR005119">
    <property type="entry name" value="LysR_subst-bd"/>
</dbReference>
<evidence type="ECO:0000256" key="4">
    <source>
        <dbReference type="ARBA" id="ARBA00023125"/>
    </source>
</evidence>
<comment type="caution">
    <text evidence="7">The sequence shown here is derived from an EMBL/GenBank/DDBJ whole genome shotgun (WGS) entry which is preliminary data.</text>
</comment>
<protein>
    <recommendedName>
        <fullName evidence="2">HTH-type transcriptional regulator CzcR</fullName>
    </recommendedName>
</protein>
<dbReference type="RefSeq" id="WP_046646894.1">
    <property type="nucleotide sequence ID" value="NZ_CP099450.1"/>
</dbReference>
<dbReference type="PANTHER" id="PTHR30419:SF24">
    <property type="entry name" value="HTH-TYPE TRANSCRIPTIONAL REGULATOR CZCR"/>
    <property type="match status" value="1"/>
</dbReference>
<keyword evidence="5" id="KW-0804">Transcription</keyword>
<accession>A0AAP4CKJ6</accession>
<dbReference type="GO" id="GO:0003677">
    <property type="term" value="F:DNA binding"/>
    <property type="evidence" value="ECO:0007669"/>
    <property type="project" value="UniProtKB-KW"/>
</dbReference>
<dbReference type="GO" id="GO:0005829">
    <property type="term" value="C:cytosol"/>
    <property type="evidence" value="ECO:0007669"/>
    <property type="project" value="TreeGrafter"/>
</dbReference>
<dbReference type="Gene3D" id="3.40.190.290">
    <property type="match status" value="1"/>
</dbReference>
<dbReference type="InterPro" id="IPR000847">
    <property type="entry name" value="LysR_HTH_N"/>
</dbReference>
<dbReference type="InterPro" id="IPR036388">
    <property type="entry name" value="WH-like_DNA-bd_sf"/>
</dbReference>
<evidence type="ECO:0000256" key="2">
    <source>
        <dbReference type="ARBA" id="ARBA00018718"/>
    </source>
</evidence>
<organism evidence="7 8">
    <name type="scientific">Bacillus pacificus</name>
    <dbReference type="NCBI Taxonomy" id="2026187"/>
    <lineage>
        <taxon>Bacteria</taxon>
        <taxon>Bacillati</taxon>
        <taxon>Bacillota</taxon>
        <taxon>Bacilli</taxon>
        <taxon>Bacillales</taxon>
        <taxon>Bacillaceae</taxon>
        <taxon>Bacillus</taxon>
        <taxon>Bacillus cereus group</taxon>
    </lineage>
</organism>
<gene>
    <name evidence="7" type="ORF">OWO78_02290</name>
</gene>
<evidence type="ECO:0000256" key="5">
    <source>
        <dbReference type="ARBA" id="ARBA00023163"/>
    </source>
</evidence>
<keyword evidence="3" id="KW-0805">Transcription regulation</keyword>
<evidence type="ECO:0000256" key="1">
    <source>
        <dbReference type="ARBA" id="ARBA00009437"/>
    </source>
</evidence>
<dbReference type="SUPFAM" id="SSF46785">
    <property type="entry name" value="Winged helix' DNA-binding domain"/>
    <property type="match status" value="1"/>
</dbReference>
<keyword evidence="4" id="KW-0238">DNA-binding</keyword>
<dbReference type="FunFam" id="1.10.10.10:FF:000455">
    <property type="entry name" value="LysR family transcriptional regulator"/>
    <property type="match status" value="1"/>
</dbReference>
<dbReference type="InterPro" id="IPR050950">
    <property type="entry name" value="HTH-type_LysR_regulators"/>
</dbReference>
<dbReference type="GO" id="GO:0003700">
    <property type="term" value="F:DNA-binding transcription factor activity"/>
    <property type="evidence" value="ECO:0007669"/>
    <property type="project" value="InterPro"/>
</dbReference>
<dbReference type="AlphaFoldDB" id="A0AAP4CKJ6"/>
<evidence type="ECO:0000313" key="8">
    <source>
        <dbReference type="Proteomes" id="UP001174229"/>
    </source>
</evidence>
<dbReference type="Pfam" id="PF03466">
    <property type="entry name" value="LysR_substrate"/>
    <property type="match status" value="1"/>
</dbReference>
<dbReference type="InterPro" id="IPR036390">
    <property type="entry name" value="WH_DNA-bd_sf"/>
</dbReference>